<gene>
    <name evidence="5" type="ORF">BFJ68_g14826</name>
</gene>
<evidence type="ECO:0000256" key="1">
    <source>
        <dbReference type="ARBA" id="ARBA00004496"/>
    </source>
</evidence>
<keyword evidence="2" id="KW-0963">Cytoplasm</keyword>
<dbReference type="PANTHER" id="PTHR45783:SF3">
    <property type="entry name" value="KINESIN LIGHT CHAIN"/>
    <property type="match status" value="1"/>
</dbReference>
<evidence type="ECO:0000313" key="6">
    <source>
        <dbReference type="Proteomes" id="UP000285860"/>
    </source>
</evidence>
<dbReference type="Pfam" id="PF13424">
    <property type="entry name" value="TPR_12"/>
    <property type="match status" value="1"/>
</dbReference>
<protein>
    <submittedName>
        <fullName evidence="5">Uncharacterized protein</fullName>
    </submittedName>
</protein>
<dbReference type="GO" id="GO:0005871">
    <property type="term" value="C:kinesin complex"/>
    <property type="evidence" value="ECO:0007669"/>
    <property type="project" value="InterPro"/>
</dbReference>
<proteinExistence type="predicted"/>
<dbReference type="GO" id="GO:0005737">
    <property type="term" value="C:cytoplasm"/>
    <property type="evidence" value="ECO:0007669"/>
    <property type="project" value="UniProtKB-SubCell"/>
</dbReference>
<dbReference type="EMBL" id="MRCY01000135">
    <property type="protein sequence ID" value="RKK95328.1"/>
    <property type="molecule type" value="Genomic_DNA"/>
</dbReference>
<evidence type="ECO:0000256" key="3">
    <source>
        <dbReference type="ARBA" id="ARBA00022737"/>
    </source>
</evidence>
<keyword evidence="3" id="KW-0677">Repeat</keyword>
<comment type="subcellular location">
    <subcellularLocation>
        <location evidence="1">Cytoplasm</location>
    </subcellularLocation>
</comment>
<evidence type="ECO:0000313" key="5">
    <source>
        <dbReference type="EMBL" id="RKK95328.1"/>
    </source>
</evidence>
<evidence type="ECO:0000256" key="4">
    <source>
        <dbReference type="ARBA" id="ARBA00022803"/>
    </source>
</evidence>
<dbReference type="Proteomes" id="UP000285860">
    <property type="component" value="Unassembled WGS sequence"/>
</dbReference>
<comment type="caution">
    <text evidence="5">The sequence shown here is derived from an EMBL/GenBank/DDBJ whole genome shotgun (WGS) entry which is preliminary data.</text>
</comment>
<dbReference type="Gene3D" id="1.25.40.10">
    <property type="entry name" value="Tetratricopeptide repeat domain"/>
    <property type="match status" value="1"/>
</dbReference>
<dbReference type="InterPro" id="IPR002151">
    <property type="entry name" value="Kinesin_light"/>
</dbReference>
<name>A0A420PRZ2_FUSOX</name>
<dbReference type="SUPFAM" id="SSF48452">
    <property type="entry name" value="TPR-like"/>
    <property type="match status" value="1"/>
</dbReference>
<organism evidence="5 6">
    <name type="scientific">Fusarium oxysporum</name>
    <name type="common">Fusarium vascular wilt</name>
    <dbReference type="NCBI Taxonomy" id="5507"/>
    <lineage>
        <taxon>Eukaryota</taxon>
        <taxon>Fungi</taxon>
        <taxon>Dikarya</taxon>
        <taxon>Ascomycota</taxon>
        <taxon>Pezizomycotina</taxon>
        <taxon>Sordariomycetes</taxon>
        <taxon>Hypocreomycetidae</taxon>
        <taxon>Hypocreales</taxon>
        <taxon>Nectriaceae</taxon>
        <taxon>Fusarium</taxon>
        <taxon>Fusarium oxysporum species complex</taxon>
    </lineage>
</organism>
<reference evidence="5 6" key="1">
    <citation type="journal article" date="2018" name="Sci. Rep.">
        <title>Characterisation of pathogen-specific regions and novel effector candidates in Fusarium oxysporum f. sp. cepae.</title>
        <authorList>
            <person name="Armitage A.D."/>
            <person name="Taylor A."/>
            <person name="Sobczyk M.K."/>
            <person name="Baxter L."/>
            <person name="Greenfield B.P."/>
            <person name="Bates H.J."/>
            <person name="Wilson F."/>
            <person name="Jackson A.C."/>
            <person name="Ott S."/>
            <person name="Harrison R.J."/>
            <person name="Clarkson J.P."/>
        </authorList>
    </citation>
    <scope>NUCLEOTIDE SEQUENCE [LARGE SCALE GENOMIC DNA]</scope>
    <source>
        <strain evidence="5 6">Fo_A28</strain>
    </source>
</reference>
<sequence length="55" mass="6225">MNNLGFVLSSVGKYEEAERTHRETLQLRAKVLGKEHPETLANMNNLANVLDRMGK</sequence>
<dbReference type="InterPro" id="IPR011990">
    <property type="entry name" value="TPR-like_helical_dom_sf"/>
</dbReference>
<dbReference type="GO" id="GO:0019894">
    <property type="term" value="F:kinesin binding"/>
    <property type="evidence" value="ECO:0007669"/>
    <property type="project" value="TreeGrafter"/>
</dbReference>
<dbReference type="GO" id="GO:0007018">
    <property type="term" value="P:microtubule-based movement"/>
    <property type="evidence" value="ECO:0007669"/>
    <property type="project" value="TreeGrafter"/>
</dbReference>
<dbReference type="PANTHER" id="PTHR45783">
    <property type="entry name" value="KINESIN LIGHT CHAIN"/>
    <property type="match status" value="1"/>
</dbReference>
<keyword evidence="4" id="KW-0802">TPR repeat</keyword>
<accession>A0A420PRZ2</accession>
<evidence type="ECO:0000256" key="2">
    <source>
        <dbReference type="ARBA" id="ARBA00022490"/>
    </source>
</evidence>
<dbReference type="AlphaFoldDB" id="A0A420PRZ2"/>